<feature type="transmembrane region" description="Helical" evidence="7">
    <location>
        <begin position="270"/>
        <end position="288"/>
    </location>
</feature>
<dbReference type="PANTHER" id="PTHR24221:SF654">
    <property type="entry name" value="ATP-BINDING CASSETTE SUB-FAMILY B MEMBER 6"/>
    <property type="match status" value="1"/>
</dbReference>
<dbReference type="PROSITE" id="PS50893">
    <property type="entry name" value="ABC_TRANSPORTER_2"/>
    <property type="match status" value="1"/>
</dbReference>
<keyword evidence="3" id="KW-0547">Nucleotide-binding</keyword>
<dbReference type="PROSITE" id="PS50929">
    <property type="entry name" value="ABC_TM1F"/>
    <property type="match status" value="1"/>
</dbReference>
<comment type="caution">
    <text evidence="10">The sequence shown here is derived from an EMBL/GenBank/DDBJ whole genome shotgun (WGS) entry which is preliminary data.</text>
</comment>
<dbReference type="Pfam" id="PF00005">
    <property type="entry name" value="ABC_tran"/>
    <property type="match status" value="1"/>
</dbReference>
<dbReference type="RefSeq" id="WP_190928270.1">
    <property type="nucleotide sequence ID" value="NZ_JACXJA010000015.1"/>
</dbReference>
<organism evidence="10 11">
    <name type="scientific">Paenibacillus oceani</name>
    <dbReference type="NCBI Taxonomy" id="2772510"/>
    <lineage>
        <taxon>Bacteria</taxon>
        <taxon>Bacillati</taxon>
        <taxon>Bacillota</taxon>
        <taxon>Bacilli</taxon>
        <taxon>Bacillales</taxon>
        <taxon>Paenibacillaceae</taxon>
        <taxon>Paenibacillus</taxon>
    </lineage>
</organism>
<dbReference type="Gene3D" id="3.40.50.300">
    <property type="entry name" value="P-loop containing nucleotide triphosphate hydrolases"/>
    <property type="match status" value="1"/>
</dbReference>
<feature type="domain" description="ABC transporter" evidence="8">
    <location>
        <begin position="354"/>
        <end position="595"/>
    </location>
</feature>
<feature type="transmembrane region" description="Helical" evidence="7">
    <location>
        <begin position="147"/>
        <end position="171"/>
    </location>
</feature>
<dbReference type="InterPro" id="IPR039421">
    <property type="entry name" value="Type_1_exporter"/>
</dbReference>
<dbReference type="InterPro" id="IPR011527">
    <property type="entry name" value="ABC1_TM_dom"/>
</dbReference>
<evidence type="ECO:0000256" key="1">
    <source>
        <dbReference type="ARBA" id="ARBA00004651"/>
    </source>
</evidence>
<evidence type="ECO:0000256" key="3">
    <source>
        <dbReference type="ARBA" id="ARBA00022741"/>
    </source>
</evidence>
<dbReference type="EMBL" id="JACXJA010000015">
    <property type="protein sequence ID" value="MBD2862936.1"/>
    <property type="molecule type" value="Genomic_DNA"/>
</dbReference>
<dbReference type="InterPro" id="IPR003439">
    <property type="entry name" value="ABC_transporter-like_ATP-bd"/>
</dbReference>
<dbReference type="SMART" id="SM00382">
    <property type="entry name" value="AAA"/>
    <property type="match status" value="1"/>
</dbReference>
<keyword evidence="11" id="KW-1185">Reference proteome</keyword>
<evidence type="ECO:0000256" key="7">
    <source>
        <dbReference type="SAM" id="Phobius"/>
    </source>
</evidence>
<evidence type="ECO:0000313" key="11">
    <source>
        <dbReference type="Proteomes" id="UP000639396"/>
    </source>
</evidence>
<comment type="subcellular location">
    <subcellularLocation>
        <location evidence="1">Cell membrane</location>
        <topology evidence="1">Multi-pass membrane protein</topology>
    </subcellularLocation>
</comment>
<dbReference type="InterPro" id="IPR036640">
    <property type="entry name" value="ABC1_TM_sf"/>
</dbReference>
<dbReference type="SUPFAM" id="SSF90123">
    <property type="entry name" value="ABC transporter transmembrane region"/>
    <property type="match status" value="1"/>
</dbReference>
<feature type="domain" description="ABC transmembrane type-1" evidence="9">
    <location>
        <begin position="41"/>
        <end position="323"/>
    </location>
</feature>
<accession>A0A927GZF5</accession>
<evidence type="ECO:0000313" key="10">
    <source>
        <dbReference type="EMBL" id="MBD2862936.1"/>
    </source>
</evidence>
<dbReference type="GO" id="GO:0016887">
    <property type="term" value="F:ATP hydrolysis activity"/>
    <property type="evidence" value="ECO:0007669"/>
    <property type="project" value="InterPro"/>
</dbReference>
<sequence>MKKNDYASAGKPISLFTVLRMLFPFALASFPVLFLLTNAVGIAHGASFGLNTFLSQLFFDSVTKAVSQQTGLSVVLGLAAALGAATIGSEILNGLHNFMGKTYYRKMIGYLSLRMNEKASRLDPIVYESPELLDDINKANEGMTNSLGLLFTTVTIFTFYIPYFIFMGFYLYTLKPILALSLILVFIPVVISQLIRGAVFAGLEDQAAPIRREFEYVERCICDREYYKETRILGAFAFFIDLYRSALSLLAVKTWRAELRTRLLELGMKMVTLAGYFGILYMLVAAMLDGEISIGSFAAVFASIGFMFGMMEEVITSQIGSMTKNLGTVRNFIRFLKLPERSGEEARINAGDGVVLSDVSFRYPGADSESLSDITLELKKGETIAIVGENGAGKTTLIKLMTGLYVPSTGVVRIGGADTRNVSAKSVYREITAVFQKYQRYKMTLEDNIRISDPDEGERRSKHGLQLAVRKADLDVNAGAFPDGHATMLSREFDGVDLSGGLWQRVAIARGFYRIHGMIVLDEPTAAIDPIEESNLYKKFAEIAKDNTAIIVTHRLGSAKIADRIVVLDQGRIAETGTHDELMRKTGKYAEMFSAQAQWYSIQH</sequence>
<evidence type="ECO:0000259" key="8">
    <source>
        <dbReference type="PROSITE" id="PS50893"/>
    </source>
</evidence>
<reference evidence="10" key="1">
    <citation type="submission" date="2020-09" db="EMBL/GenBank/DDBJ databases">
        <title>A novel bacterium of genus Paenibacillus, isolated from South China Sea.</title>
        <authorList>
            <person name="Huang H."/>
            <person name="Mo K."/>
            <person name="Hu Y."/>
        </authorList>
    </citation>
    <scope>NUCLEOTIDE SEQUENCE</scope>
    <source>
        <strain evidence="10">IB182363</strain>
    </source>
</reference>
<dbReference type="Proteomes" id="UP000639396">
    <property type="component" value="Unassembled WGS sequence"/>
</dbReference>
<dbReference type="GO" id="GO:0140359">
    <property type="term" value="F:ABC-type transporter activity"/>
    <property type="evidence" value="ECO:0007669"/>
    <property type="project" value="InterPro"/>
</dbReference>
<keyword evidence="6 7" id="KW-0472">Membrane</keyword>
<feature type="transmembrane region" description="Helical" evidence="7">
    <location>
        <begin position="177"/>
        <end position="203"/>
    </location>
</feature>
<proteinExistence type="predicted"/>
<keyword evidence="4 10" id="KW-0067">ATP-binding</keyword>
<gene>
    <name evidence="10" type="ORF">IDH45_13170</name>
</gene>
<evidence type="ECO:0000256" key="5">
    <source>
        <dbReference type="ARBA" id="ARBA00022989"/>
    </source>
</evidence>
<dbReference type="GO" id="GO:0005886">
    <property type="term" value="C:plasma membrane"/>
    <property type="evidence" value="ECO:0007669"/>
    <property type="project" value="UniProtKB-SubCell"/>
</dbReference>
<keyword evidence="5 7" id="KW-1133">Transmembrane helix</keyword>
<evidence type="ECO:0000256" key="4">
    <source>
        <dbReference type="ARBA" id="ARBA00022840"/>
    </source>
</evidence>
<dbReference type="Gene3D" id="1.20.1560.10">
    <property type="entry name" value="ABC transporter type 1, transmembrane domain"/>
    <property type="match status" value="1"/>
</dbReference>
<evidence type="ECO:0000256" key="2">
    <source>
        <dbReference type="ARBA" id="ARBA00022692"/>
    </source>
</evidence>
<dbReference type="InterPro" id="IPR027417">
    <property type="entry name" value="P-loop_NTPase"/>
</dbReference>
<keyword evidence="2 7" id="KW-0812">Transmembrane</keyword>
<dbReference type="SUPFAM" id="SSF52540">
    <property type="entry name" value="P-loop containing nucleoside triphosphate hydrolases"/>
    <property type="match status" value="1"/>
</dbReference>
<dbReference type="InterPro" id="IPR003593">
    <property type="entry name" value="AAA+_ATPase"/>
</dbReference>
<feature type="transmembrane region" description="Helical" evidence="7">
    <location>
        <begin position="69"/>
        <end position="92"/>
    </location>
</feature>
<protein>
    <submittedName>
        <fullName evidence="10">ABC transporter ATP-binding protein</fullName>
    </submittedName>
</protein>
<evidence type="ECO:0000259" key="9">
    <source>
        <dbReference type="PROSITE" id="PS50929"/>
    </source>
</evidence>
<name>A0A927GZF5_9BACL</name>
<dbReference type="GO" id="GO:0034040">
    <property type="term" value="F:ATPase-coupled lipid transmembrane transporter activity"/>
    <property type="evidence" value="ECO:0007669"/>
    <property type="project" value="TreeGrafter"/>
</dbReference>
<dbReference type="AlphaFoldDB" id="A0A927GZF5"/>
<dbReference type="PANTHER" id="PTHR24221">
    <property type="entry name" value="ATP-BINDING CASSETTE SUB-FAMILY B"/>
    <property type="match status" value="1"/>
</dbReference>
<dbReference type="GO" id="GO:0005524">
    <property type="term" value="F:ATP binding"/>
    <property type="evidence" value="ECO:0007669"/>
    <property type="project" value="UniProtKB-KW"/>
</dbReference>
<feature type="transmembrane region" description="Helical" evidence="7">
    <location>
        <begin position="294"/>
        <end position="315"/>
    </location>
</feature>
<evidence type="ECO:0000256" key="6">
    <source>
        <dbReference type="ARBA" id="ARBA00023136"/>
    </source>
</evidence>